<keyword evidence="6 11" id="KW-0699">rRNA-binding</keyword>
<dbReference type="InterPro" id="IPR004466">
    <property type="entry name" value="RNase_M5"/>
</dbReference>
<evidence type="ECO:0000256" key="11">
    <source>
        <dbReference type="HAMAP-Rule" id="MF_01469"/>
    </source>
</evidence>
<dbReference type="CDD" id="cd01027">
    <property type="entry name" value="TOPRIM_RNase_M5_like"/>
    <property type="match status" value="1"/>
</dbReference>
<dbReference type="GO" id="GO:0043822">
    <property type="term" value="F:ribonuclease M5 activity"/>
    <property type="evidence" value="ECO:0007669"/>
    <property type="project" value="UniProtKB-UniRule"/>
</dbReference>
<dbReference type="GO" id="GO:0019843">
    <property type="term" value="F:rRNA binding"/>
    <property type="evidence" value="ECO:0007669"/>
    <property type="project" value="UniProtKB-KW"/>
</dbReference>
<dbReference type="InterPro" id="IPR034141">
    <property type="entry name" value="TOPRIM_RNase_M5-like"/>
</dbReference>
<dbReference type="Gene3D" id="3.40.1360.10">
    <property type="match status" value="1"/>
</dbReference>
<evidence type="ECO:0000256" key="12">
    <source>
        <dbReference type="NCBIfam" id="TIGR00334"/>
    </source>
</evidence>
<evidence type="ECO:0000256" key="2">
    <source>
        <dbReference type="ARBA" id="ARBA00022517"/>
    </source>
</evidence>
<evidence type="ECO:0000256" key="10">
    <source>
        <dbReference type="ARBA" id="ARBA00022884"/>
    </source>
</evidence>
<dbReference type="EC" id="3.1.26.8" evidence="11 12"/>
<dbReference type="Proteomes" id="UP000510886">
    <property type="component" value="Chromosome"/>
</dbReference>
<dbReference type="SMART" id="SM00493">
    <property type="entry name" value="TOPRIM"/>
    <property type="match status" value="1"/>
</dbReference>
<evidence type="ECO:0000256" key="4">
    <source>
        <dbReference type="ARBA" id="ARBA00022722"/>
    </source>
</evidence>
<gene>
    <name evidence="11 14" type="primary">rnmV</name>
    <name evidence="14" type="ORF">GTO87_01185</name>
</gene>
<dbReference type="FunFam" id="3.40.1360.10:FF:000006">
    <property type="entry name" value="Ribonuclease M5"/>
    <property type="match status" value="1"/>
</dbReference>
<dbReference type="HAMAP" id="MF_01469">
    <property type="entry name" value="RNase_M5"/>
    <property type="match status" value="1"/>
</dbReference>
<dbReference type="PROSITE" id="PS50880">
    <property type="entry name" value="TOPRIM"/>
    <property type="match status" value="1"/>
</dbReference>
<comment type="subcellular location">
    <subcellularLocation>
        <location evidence="11">Cytoplasm</location>
    </subcellularLocation>
</comment>
<keyword evidence="5" id="KW-0479">Metal-binding</keyword>
<proteinExistence type="inferred from homology"/>
<dbReference type="GO" id="GO:0046872">
    <property type="term" value="F:metal ion binding"/>
    <property type="evidence" value="ECO:0007669"/>
    <property type="project" value="UniProtKB-KW"/>
</dbReference>
<keyword evidence="1 11" id="KW-0963">Cytoplasm</keyword>
<keyword evidence="4 11" id="KW-0540">Nuclease</keyword>
<comment type="similarity">
    <text evidence="11">Belongs to the ribonuclease M5 family.</text>
</comment>
<keyword evidence="10 11" id="KW-0694">RNA-binding</keyword>
<evidence type="ECO:0000256" key="8">
    <source>
        <dbReference type="ARBA" id="ARBA00022801"/>
    </source>
</evidence>
<dbReference type="SUPFAM" id="SSF110455">
    <property type="entry name" value="Toprim domain"/>
    <property type="match status" value="1"/>
</dbReference>
<evidence type="ECO:0000256" key="1">
    <source>
        <dbReference type="ARBA" id="ARBA00022490"/>
    </source>
</evidence>
<evidence type="ECO:0000259" key="13">
    <source>
        <dbReference type="PROSITE" id="PS50880"/>
    </source>
</evidence>
<dbReference type="RefSeq" id="WP_180849235.1">
    <property type="nucleotide sequence ID" value="NZ_CP047418.1"/>
</dbReference>
<sequence>MNEKTKIREVIVVEGKSDTEQIKKAVNADTIETRGSAISDEVLAQIDELQQKRGVIVFTDPDFNGEKIRKVITREVPGVKHAFLNRQDAAPHAKGSLGVEHASAEAIRDALAHLYTEEPDTPALISLEDLQTAGLTAGPGAKRKRELLGEILRIGYTNGKQLYKRLQLFQIQPAEFAQALAQVNEMMGEQADGE</sequence>
<evidence type="ECO:0000256" key="3">
    <source>
        <dbReference type="ARBA" id="ARBA00022552"/>
    </source>
</evidence>
<dbReference type="InterPro" id="IPR006171">
    <property type="entry name" value="TOPRIM_dom"/>
</dbReference>
<dbReference type="Pfam" id="PF13331">
    <property type="entry name" value="DUF4093"/>
    <property type="match status" value="1"/>
</dbReference>
<evidence type="ECO:0000256" key="9">
    <source>
        <dbReference type="ARBA" id="ARBA00022842"/>
    </source>
</evidence>
<reference evidence="14 15" key="1">
    <citation type="submission" date="2020-01" db="EMBL/GenBank/DDBJ databases">
        <title>Complete and circular genome sequences of six lactobacillus isolates from horses.</title>
        <authorList>
            <person name="Hassan H.M."/>
        </authorList>
    </citation>
    <scope>NUCLEOTIDE SEQUENCE [LARGE SCALE GENOMIC DNA]</scope>
    <source>
        <strain evidence="14 15">1A</strain>
    </source>
</reference>
<comment type="catalytic activity">
    <reaction evidence="11">
        <text>Endonucleolytic cleavage of RNA, removing 21 and 42 nucleotides, respectively, from the 5'- and 3'-termini of a 5S-rRNA precursor.</text>
        <dbReference type="EC" id="3.1.26.8"/>
    </reaction>
</comment>
<dbReference type="InterPro" id="IPR025156">
    <property type="entry name" value="RNase_M5_C"/>
</dbReference>
<name>A0A7H9EI28_9LACO</name>
<dbReference type="AlphaFoldDB" id="A0A7H9EI28"/>
<dbReference type="GO" id="GO:0005737">
    <property type="term" value="C:cytoplasm"/>
    <property type="evidence" value="ECO:0007669"/>
    <property type="project" value="UniProtKB-SubCell"/>
</dbReference>
<dbReference type="KEGG" id="lsw:GTO87_01185"/>
<evidence type="ECO:0000256" key="5">
    <source>
        <dbReference type="ARBA" id="ARBA00022723"/>
    </source>
</evidence>
<dbReference type="PANTHER" id="PTHR39156:SF1">
    <property type="entry name" value="RIBONUCLEASE M5"/>
    <property type="match status" value="1"/>
</dbReference>
<organism evidence="14 15">
    <name type="scientific">Ligilactobacillus saerimneri</name>
    <dbReference type="NCBI Taxonomy" id="228229"/>
    <lineage>
        <taxon>Bacteria</taxon>
        <taxon>Bacillati</taxon>
        <taxon>Bacillota</taxon>
        <taxon>Bacilli</taxon>
        <taxon>Lactobacillales</taxon>
        <taxon>Lactobacillaceae</taxon>
        <taxon>Ligilactobacillus</taxon>
    </lineage>
</organism>
<dbReference type="GO" id="GO:0006364">
    <property type="term" value="P:rRNA processing"/>
    <property type="evidence" value="ECO:0007669"/>
    <property type="project" value="UniProtKB-UniRule"/>
</dbReference>
<keyword evidence="3 11" id="KW-0698">rRNA processing</keyword>
<keyword evidence="2 11" id="KW-0690">Ribosome biogenesis</keyword>
<accession>A0A7H9EI28</accession>
<feature type="domain" description="Toprim" evidence="13">
    <location>
        <begin position="8"/>
        <end position="94"/>
    </location>
</feature>
<protein>
    <recommendedName>
        <fullName evidence="11 12">Ribonuclease M5</fullName>
        <ecNumber evidence="11 12">3.1.26.8</ecNumber>
    </recommendedName>
    <alternativeName>
        <fullName evidence="11">RNase M5</fullName>
    </alternativeName>
    <alternativeName>
        <fullName evidence="11">Ribosomal RNA terminal maturase M5</fullName>
    </alternativeName>
</protein>
<dbReference type="PANTHER" id="PTHR39156">
    <property type="entry name" value="RIBONUCLEASE M5"/>
    <property type="match status" value="1"/>
</dbReference>
<evidence type="ECO:0000313" key="14">
    <source>
        <dbReference type="EMBL" id="QLL77358.1"/>
    </source>
</evidence>
<keyword evidence="9" id="KW-0460">Magnesium</keyword>
<evidence type="ECO:0000313" key="15">
    <source>
        <dbReference type="Proteomes" id="UP000510886"/>
    </source>
</evidence>
<comment type="function">
    <text evidence="11">Required for correct processing of both the 5' and 3' ends of 5S rRNA precursor. Cleaves both sides of a double-stranded region yielding mature 5S rRNA in one step.</text>
</comment>
<keyword evidence="7 11" id="KW-0255">Endonuclease</keyword>
<dbReference type="GeneID" id="89599173"/>
<keyword evidence="8 11" id="KW-0378">Hydrolase</keyword>
<evidence type="ECO:0000256" key="7">
    <source>
        <dbReference type="ARBA" id="ARBA00022759"/>
    </source>
</evidence>
<dbReference type="Pfam" id="PF01751">
    <property type="entry name" value="Toprim"/>
    <property type="match status" value="1"/>
</dbReference>
<dbReference type="NCBIfam" id="TIGR00334">
    <property type="entry name" value="5S_RNA_mat_M5"/>
    <property type="match status" value="1"/>
</dbReference>
<dbReference type="EMBL" id="CP047418">
    <property type="protein sequence ID" value="QLL77358.1"/>
    <property type="molecule type" value="Genomic_DNA"/>
</dbReference>
<evidence type="ECO:0000256" key="6">
    <source>
        <dbReference type="ARBA" id="ARBA00022730"/>
    </source>
</evidence>